<organism evidence="2 3">
    <name type="scientific">Piloderma croceum (strain F 1598)</name>
    <dbReference type="NCBI Taxonomy" id="765440"/>
    <lineage>
        <taxon>Eukaryota</taxon>
        <taxon>Fungi</taxon>
        <taxon>Dikarya</taxon>
        <taxon>Basidiomycota</taxon>
        <taxon>Agaricomycotina</taxon>
        <taxon>Agaricomycetes</taxon>
        <taxon>Agaricomycetidae</taxon>
        <taxon>Atheliales</taxon>
        <taxon>Atheliaceae</taxon>
        <taxon>Piloderma</taxon>
    </lineage>
</organism>
<proteinExistence type="predicted"/>
<feature type="region of interest" description="Disordered" evidence="1">
    <location>
        <begin position="56"/>
        <end position="137"/>
    </location>
</feature>
<evidence type="ECO:0000313" key="3">
    <source>
        <dbReference type="Proteomes" id="UP000054166"/>
    </source>
</evidence>
<dbReference type="Proteomes" id="UP000054166">
    <property type="component" value="Unassembled WGS sequence"/>
</dbReference>
<feature type="compositionally biased region" description="Basic and acidic residues" evidence="1">
    <location>
        <begin position="127"/>
        <end position="137"/>
    </location>
</feature>
<dbReference type="HOGENOM" id="CLU_1865878_0_0_1"/>
<evidence type="ECO:0000256" key="1">
    <source>
        <dbReference type="SAM" id="MobiDB-lite"/>
    </source>
</evidence>
<name>A0A0C3CER4_PILCF</name>
<protein>
    <submittedName>
        <fullName evidence="2">Uncharacterized protein</fullName>
    </submittedName>
</protein>
<keyword evidence="3" id="KW-1185">Reference proteome</keyword>
<evidence type="ECO:0000313" key="2">
    <source>
        <dbReference type="EMBL" id="KIM88217.1"/>
    </source>
</evidence>
<dbReference type="AlphaFoldDB" id="A0A0C3CER4"/>
<sequence length="137" mass="16200">MVYYYRNLNHDAHMYKYSNSGNHGDRYNKYGSYSDYAEPDHCEYKEQYHHDAKYKNISKETGHKHKEPEHEGDGAYKGEVEGHELKELKCGKEETDKYEEERHEPQGLDHEGNKMTVKRTRRTGKQISERKSAKTIG</sequence>
<accession>A0A0C3CER4</accession>
<feature type="compositionally biased region" description="Basic and acidic residues" evidence="1">
    <location>
        <begin position="56"/>
        <end position="113"/>
    </location>
</feature>
<dbReference type="InParanoid" id="A0A0C3CER4"/>
<dbReference type="EMBL" id="KN832977">
    <property type="protein sequence ID" value="KIM88217.1"/>
    <property type="molecule type" value="Genomic_DNA"/>
</dbReference>
<gene>
    <name evidence="2" type="ORF">PILCRDRAFT_85481</name>
</gene>
<reference evidence="3" key="2">
    <citation type="submission" date="2015-01" db="EMBL/GenBank/DDBJ databases">
        <title>Evolutionary Origins and Diversification of the Mycorrhizal Mutualists.</title>
        <authorList>
            <consortium name="DOE Joint Genome Institute"/>
            <consortium name="Mycorrhizal Genomics Consortium"/>
            <person name="Kohler A."/>
            <person name="Kuo A."/>
            <person name="Nagy L.G."/>
            <person name="Floudas D."/>
            <person name="Copeland A."/>
            <person name="Barry K.W."/>
            <person name="Cichocki N."/>
            <person name="Veneault-Fourrey C."/>
            <person name="LaButti K."/>
            <person name="Lindquist E.A."/>
            <person name="Lipzen A."/>
            <person name="Lundell T."/>
            <person name="Morin E."/>
            <person name="Murat C."/>
            <person name="Riley R."/>
            <person name="Ohm R."/>
            <person name="Sun H."/>
            <person name="Tunlid A."/>
            <person name="Henrissat B."/>
            <person name="Grigoriev I.V."/>
            <person name="Hibbett D.S."/>
            <person name="Martin F."/>
        </authorList>
    </citation>
    <scope>NUCLEOTIDE SEQUENCE [LARGE SCALE GENOMIC DNA]</scope>
    <source>
        <strain evidence="3">F 1598</strain>
    </source>
</reference>
<reference evidence="2 3" key="1">
    <citation type="submission" date="2014-04" db="EMBL/GenBank/DDBJ databases">
        <authorList>
            <consortium name="DOE Joint Genome Institute"/>
            <person name="Kuo A."/>
            <person name="Tarkka M."/>
            <person name="Buscot F."/>
            <person name="Kohler A."/>
            <person name="Nagy L.G."/>
            <person name="Floudas D."/>
            <person name="Copeland A."/>
            <person name="Barry K.W."/>
            <person name="Cichocki N."/>
            <person name="Veneault-Fourrey C."/>
            <person name="LaButti K."/>
            <person name="Lindquist E.A."/>
            <person name="Lipzen A."/>
            <person name="Lundell T."/>
            <person name="Morin E."/>
            <person name="Murat C."/>
            <person name="Sun H."/>
            <person name="Tunlid A."/>
            <person name="Henrissat B."/>
            <person name="Grigoriev I.V."/>
            <person name="Hibbett D.S."/>
            <person name="Martin F."/>
            <person name="Nordberg H.P."/>
            <person name="Cantor M.N."/>
            <person name="Hua S.X."/>
        </authorList>
    </citation>
    <scope>NUCLEOTIDE SEQUENCE [LARGE SCALE GENOMIC DNA]</scope>
    <source>
        <strain evidence="2 3">F 1598</strain>
    </source>
</reference>